<dbReference type="EMBL" id="JAMTCG010000004">
    <property type="protein sequence ID" value="MCP2161515.1"/>
    <property type="molecule type" value="Genomic_DNA"/>
</dbReference>
<keyword evidence="1 2" id="KW-0238">DNA-binding</keyword>
<dbReference type="Gene3D" id="1.10.357.10">
    <property type="entry name" value="Tetracycline Repressor, domain 2"/>
    <property type="match status" value="1"/>
</dbReference>
<dbReference type="InterPro" id="IPR009057">
    <property type="entry name" value="Homeodomain-like_sf"/>
</dbReference>
<dbReference type="RefSeq" id="WP_253655067.1">
    <property type="nucleotide sequence ID" value="NZ_BAAAOE010000002.1"/>
</dbReference>
<dbReference type="PANTHER" id="PTHR30055">
    <property type="entry name" value="HTH-TYPE TRANSCRIPTIONAL REGULATOR RUTR"/>
    <property type="match status" value="1"/>
</dbReference>
<dbReference type="Pfam" id="PF00440">
    <property type="entry name" value="TetR_N"/>
    <property type="match status" value="1"/>
</dbReference>
<accession>A0ABT1H4G5</accession>
<dbReference type="InterPro" id="IPR036271">
    <property type="entry name" value="Tet_transcr_reg_TetR-rel_C_sf"/>
</dbReference>
<protein>
    <submittedName>
        <fullName evidence="4">Transcriptional regulator, TetR family</fullName>
    </submittedName>
</protein>
<reference evidence="4 5" key="1">
    <citation type="submission" date="2022-06" db="EMBL/GenBank/DDBJ databases">
        <title>Genomic Encyclopedia of Archaeal and Bacterial Type Strains, Phase II (KMG-II): from individual species to whole genera.</title>
        <authorList>
            <person name="Goeker M."/>
        </authorList>
    </citation>
    <scope>NUCLEOTIDE SEQUENCE [LARGE SCALE GENOMIC DNA]</scope>
    <source>
        <strain evidence="4 5">DSM 45037</strain>
    </source>
</reference>
<gene>
    <name evidence="4" type="ORF">LX12_002710</name>
</gene>
<proteinExistence type="predicted"/>
<dbReference type="PANTHER" id="PTHR30055:SF231">
    <property type="entry name" value="TRANSCRIPTIONAL REGULATORY PROTEIN (PROBABLY DEOR-FAMILY)-RELATED"/>
    <property type="match status" value="1"/>
</dbReference>
<dbReference type="PROSITE" id="PS50977">
    <property type="entry name" value="HTH_TETR_2"/>
    <property type="match status" value="1"/>
</dbReference>
<evidence type="ECO:0000256" key="2">
    <source>
        <dbReference type="PROSITE-ProRule" id="PRU00335"/>
    </source>
</evidence>
<dbReference type="Proteomes" id="UP001205740">
    <property type="component" value="Unassembled WGS sequence"/>
</dbReference>
<name>A0ABT1H4G5_9NOCA</name>
<keyword evidence="5" id="KW-1185">Reference proteome</keyword>
<evidence type="ECO:0000313" key="4">
    <source>
        <dbReference type="EMBL" id="MCP2161515.1"/>
    </source>
</evidence>
<evidence type="ECO:0000259" key="3">
    <source>
        <dbReference type="PROSITE" id="PS50977"/>
    </source>
</evidence>
<comment type="caution">
    <text evidence="4">The sequence shown here is derived from an EMBL/GenBank/DDBJ whole genome shotgun (WGS) entry which is preliminary data.</text>
</comment>
<dbReference type="SUPFAM" id="SSF46689">
    <property type="entry name" value="Homeodomain-like"/>
    <property type="match status" value="1"/>
</dbReference>
<dbReference type="SUPFAM" id="SSF48498">
    <property type="entry name" value="Tetracyclin repressor-like, C-terminal domain"/>
    <property type="match status" value="1"/>
</dbReference>
<evidence type="ECO:0000256" key="1">
    <source>
        <dbReference type="ARBA" id="ARBA00023125"/>
    </source>
</evidence>
<feature type="domain" description="HTH tetR-type" evidence="3">
    <location>
        <begin position="17"/>
        <end position="77"/>
    </location>
</feature>
<feature type="DNA-binding region" description="H-T-H motif" evidence="2">
    <location>
        <begin position="40"/>
        <end position="59"/>
    </location>
</feature>
<dbReference type="InterPro" id="IPR050109">
    <property type="entry name" value="HTH-type_TetR-like_transc_reg"/>
</dbReference>
<dbReference type="InterPro" id="IPR001647">
    <property type="entry name" value="HTH_TetR"/>
</dbReference>
<evidence type="ECO:0000313" key="5">
    <source>
        <dbReference type="Proteomes" id="UP001205740"/>
    </source>
</evidence>
<organism evidence="4 5">
    <name type="scientific">Williamsia serinedens</name>
    <dbReference type="NCBI Taxonomy" id="391736"/>
    <lineage>
        <taxon>Bacteria</taxon>
        <taxon>Bacillati</taxon>
        <taxon>Actinomycetota</taxon>
        <taxon>Actinomycetes</taxon>
        <taxon>Mycobacteriales</taxon>
        <taxon>Nocardiaceae</taxon>
        <taxon>Williamsia</taxon>
    </lineage>
</organism>
<sequence length="212" mass="22689">MTHFTWREPTIPRIPVEQRRERLVAAAFRVVAADGVEAATTRRICAEAGMSLASFHYAFESRDALLEALVVAGLTSEDTAIHAVLTDVPADGGDIESLLRGGLRGYIDSVVADPSREHALIALSQYARQTPGLEGFAADVYRRYYELAATALTAAAEASGARWRTAPQTLAPLVVAATDGLTLAYLNTGDLDVVHRIAEACVAMLLTHLEAA</sequence>